<keyword evidence="9" id="KW-0249">Electron transport</keyword>
<dbReference type="EC" id="7.1.1.2" evidence="3"/>
<evidence type="ECO:0000256" key="16">
    <source>
        <dbReference type="SAM" id="Phobius"/>
    </source>
</evidence>
<protein>
    <recommendedName>
        <fullName evidence="4">NADH-ubiquinone oxidoreductase chain 6</fullName>
        <ecNumber evidence="3">7.1.1.2</ecNumber>
    </recommendedName>
    <alternativeName>
        <fullName evidence="14">NADH dehydrogenase subunit 6</fullName>
    </alternativeName>
</protein>
<dbReference type="EMBL" id="KT696208">
    <property type="protein sequence ID" value="AML26173.1"/>
    <property type="molecule type" value="Genomic_DNA"/>
</dbReference>
<dbReference type="InterPro" id="IPR050269">
    <property type="entry name" value="ComplexI_Subunit6"/>
</dbReference>
<geneLocation type="mitochondrion" evidence="17"/>
<evidence type="ECO:0000256" key="6">
    <source>
        <dbReference type="ARBA" id="ARBA00022660"/>
    </source>
</evidence>
<feature type="transmembrane region" description="Helical" evidence="16">
    <location>
        <begin position="49"/>
        <end position="71"/>
    </location>
</feature>
<evidence type="ECO:0000256" key="4">
    <source>
        <dbReference type="ARBA" id="ARBA00021095"/>
    </source>
</evidence>
<name>A0A126TF56_9CUCU</name>
<keyword evidence="10 16" id="KW-1133">Transmembrane helix</keyword>
<dbReference type="AlphaFoldDB" id="A0A126TF56"/>
<organism evidence="17">
    <name type="scientific">Scolytinae sp. BMNH 1274290</name>
    <dbReference type="NCBI Taxonomy" id="2558038"/>
    <lineage>
        <taxon>Eukaryota</taxon>
        <taxon>Metazoa</taxon>
        <taxon>Ecdysozoa</taxon>
        <taxon>Arthropoda</taxon>
        <taxon>Hexapoda</taxon>
        <taxon>Insecta</taxon>
        <taxon>Pterygota</taxon>
        <taxon>Neoptera</taxon>
        <taxon>Endopterygota</taxon>
        <taxon>Coleoptera</taxon>
        <taxon>Polyphaga</taxon>
        <taxon>Cucujiformia</taxon>
        <taxon>Curculionidae</taxon>
        <taxon>Scolytinae</taxon>
    </lineage>
</organism>
<keyword evidence="12 17" id="KW-0496">Mitochondrion</keyword>
<evidence type="ECO:0000256" key="9">
    <source>
        <dbReference type="ARBA" id="ARBA00022982"/>
    </source>
</evidence>
<feature type="transmembrane region" description="Helical" evidence="16">
    <location>
        <begin position="83"/>
        <end position="101"/>
    </location>
</feature>
<keyword evidence="11" id="KW-0520">NAD</keyword>
<evidence type="ECO:0000256" key="13">
    <source>
        <dbReference type="ARBA" id="ARBA00023136"/>
    </source>
</evidence>
<keyword evidence="8" id="KW-1278">Translocase</keyword>
<dbReference type="PANTHER" id="PTHR11435">
    <property type="entry name" value="NADH UBIQUINONE OXIDOREDUCTASE SUBUNIT ND6"/>
    <property type="match status" value="1"/>
</dbReference>
<sequence>MSLLMIMNYTLSMLIILFKNPLSKGCILLLLTISTSIMASTKHLNSWFGYILFLIMVGGILVTFIYMTSIASNEKFKFPKIQMMMLFILTIMVNLIIFSIVSTNNYFSMTMLLNQEITSISLMNKMLLTKIFNWPISQVPLALMSYLFLTLIMVVKMTDFIKGPIRQK</sequence>
<dbReference type="GO" id="GO:0008137">
    <property type="term" value="F:NADH dehydrogenase (ubiquinone) activity"/>
    <property type="evidence" value="ECO:0007669"/>
    <property type="project" value="UniProtKB-EC"/>
</dbReference>
<evidence type="ECO:0000256" key="15">
    <source>
        <dbReference type="ARBA" id="ARBA00049551"/>
    </source>
</evidence>
<evidence type="ECO:0000256" key="14">
    <source>
        <dbReference type="ARBA" id="ARBA00031019"/>
    </source>
</evidence>
<keyword evidence="5" id="KW-0813">Transport</keyword>
<comment type="similarity">
    <text evidence="2">Belongs to the complex I subunit 6 family.</text>
</comment>
<evidence type="ECO:0000256" key="10">
    <source>
        <dbReference type="ARBA" id="ARBA00022989"/>
    </source>
</evidence>
<evidence type="ECO:0000256" key="12">
    <source>
        <dbReference type="ARBA" id="ARBA00023128"/>
    </source>
</evidence>
<keyword evidence="6" id="KW-0679">Respiratory chain</keyword>
<comment type="subcellular location">
    <subcellularLocation>
        <location evidence="1">Mitochondrion membrane</location>
        <topology evidence="1">Multi-pass membrane protein</topology>
    </subcellularLocation>
</comment>
<feature type="transmembrane region" description="Helical" evidence="16">
    <location>
        <begin position="131"/>
        <end position="155"/>
    </location>
</feature>
<evidence type="ECO:0000256" key="2">
    <source>
        <dbReference type="ARBA" id="ARBA00005698"/>
    </source>
</evidence>
<evidence type="ECO:0000256" key="11">
    <source>
        <dbReference type="ARBA" id="ARBA00023027"/>
    </source>
</evidence>
<accession>A0A126TF56</accession>
<dbReference type="PANTHER" id="PTHR11435:SF1">
    <property type="entry name" value="NADH-UBIQUINONE OXIDOREDUCTASE CHAIN 6"/>
    <property type="match status" value="1"/>
</dbReference>
<proteinExistence type="inferred from homology"/>
<evidence type="ECO:0000256" key="5">
    <source>
        <dbReference type="ARBA" id="ARBA00022448"/>
    </source>
</evidence>
<keyword evidence="13 16" id="KW-0472">Membrane</keyword>
<evidence type="ECO:0000256" key="7">
    <source>
        <dbReference type="ARBA" id="ARBA00022692"/>
    </source>
</evidence>
<reference evidence="17" key="1">
    <citation type="submission" date="2015-09" db="EMBL/GenBank/DDBJ databases">
        <title>Capturing the unknown biodiversity of arthropods in tropical forests using metagenomics.</title>
        <authorList>
            <person name="Andujar C."/>
            <person name="Creedy T.J."/>
            <person name="Garner B."/>
            <person name="Canty R."/>
            <person name="Warner H.B."/>
            <person name="Lipecki J."/>
            <person name="Crampton-Platt A."/>
            <person name="Gabrielli M."/>
            <person name="Croydon-Veleslavov I.A."/>
            <person name="Lim J.L."/>
            <person name="Linard B."/>
            <person name="Vogler A."/>
        </authorList>
    </citation>
    <scope>NUCLEOTIDE SEQUENCE</scope>
</reference>
<evidence type="ECO:0000313" key="17">
    <source>
        <dbReference type="EMBL" id="AML26173.1"/>
    </source>
</evidence>
<comment type="catalytic activity">
    <reaction evidence="15">
        <text>a ubiquinone + NADH + 5 H(+)(in) = a ubiquinol + NAD(+) + 4 H(+)(out)</text>
        <dbReference type="Rhea" id="RHEA:29091"/>
        <dbReference type="Rhea" id="RHEA-COMP:9565"/>
        <dbReference type="Rhea" id="RHEA-COMP:9566"/>
        <dbReference type="ChEBI" id="CHEBI:15378"/>
        <dbReference type="ChEBI" id="CHEBI:16389"/>
        <dbReference type="ChEBI" id="CHEBI:17976"/>
        <dbReference type="ChEBI" id="CHEBI:57540"/>
        <dbReference type="ChEBI" id="CHEBI:57945"/>
        <dbReference type="EC" id="7.1.1.2"/>
    </reaction>
</comment>
<evidence type="ECO:0000256" key="1">
    <source>
        <dbReference type="ARBA" id="ARBA00004225"/>
    </source>
</evidence>
<gene>
    <name evidence="17" type="primary">ND6</name>
</gene>
<evidence type="ECO:0000256" key="8">
    <source>
        <dbReference type="ARBA" id="ARBA00022967"/>
    </source>
</evidence>
<keyword evidence="7 16" id="KW-0812">Transmembrane</keyword>
<dbReference type="GO" id="GO:0031966">
    <property type="term" value="C:mitochondrial membrane"/>
    <property type="evidence" value="ECO:0007669"/>
    <property type="project" value="UniProtKB-SubCell"/>
</dbReference>
<evidence type="ECO:0000256" key="3">
    <source>
        <dbReference type="ARBA" id="ARBA00012944"/>
    </source>
</evidence>